<accession>A0ABV0K5N2</accession>
<keyword evidence="2" id="KW-1185">Reference proteome</keyword>
<name>A0ABV0K5N2_9CYAN</name>
<comment type="caution">
    <text evidence="1">The sequence shown here is derived from an EMBL/GenBank/DDBJ whole genome shotgun (WGS) entry which is preliminary data.</text>
</comment>
<organism evidence="1 2">
    <name type="scientific">Leptolyngbya subtilissima DQ-A4</name>
    <dbReference type="NCBI Taxonomy" id="2933933"/>
    <lineage>
        <taxon>Bacteria</taxon>
        <taxon>Bacillati</taxon>
        <taxon>Cyanobacteriota</taxon>
        <taxon>Cyanophyceae</taxon>
        <taxon>Leptolyngbyales</taxon>
        <taxon>Leptolyngbyaceae</taxon>
        <taxon>Leptolyngbya group</taxon>
        <taxon>Leptolyngbya</taxon>
    </lineage>
</organism>
<dbReference type="RefSeq" id="WP_190700441.1">
    <property type="nucleotide sequence ID" value="NZ_JAMPKX010000005.1"/>
</dbReference>
<dbReference type="Gene3D" id="1.25.40.10">
    <property type="entry name" value="Tetratricopeptide repeat domain"/>
    <property type="match status" value="3"/>
</dbReference>
<protein>
    <recommendedName>
        <fullName evidence="3">Tetratricopeptide repeat protein</fullName>
    </recommendedName>
</protein>
<dbReference type="Proteomes" id="UP001482513">
    <property type="component" value="Unassembled WGS sequence"/>
</dbReference>
<gene>
    <name evidence="1" type="ORF">NC992_13360</name>
</gene>
<evidence type="ECO:0000313" key="2">
    <source>
        <dbReference type="Proteomes" id="UP001482513"/>
    </source>
</evidence>
<dbReference type="EMBL" id="JAMPKX010000005">
    <property type="protein sequence ID" value="MEP0947866.1"/>
    <property type="molecule type" value="Genomic_DNA"/>
</dbReference>
<reference evidence="1 2" key="1">
    <citation type="submission" date="2022-04" db="EMBL/GenBank/DDBJ databases">
        <title>Positive selection, recombination, and allopatry shape intraspecific diversity of widespread and dominant cyanobacteria.</title>
        <authorList>
            <person name="Wei J."/>
            <person name="Shu W."/>
            <person name="Hu C."/>
        </authorList>
    </citation>
    <scope>NUCLEOTIDE SEQUENCE [LARGE SCALE GENOMIC DNA]</scope>
    <source>
        <strain evidence="1 2">DQ-A4</strain>
    </source>
</reference>
<evidence type="ECO:0000313" key="1">
    <source>
        <dbReference type="EMBL" id="MEP0947866.1"/>
    </source>
</evidence>
<evidence type="ECO:0008006" key="3">
    <source>
        <dbReference type="Google" id="ProtNLM"/>
    </source>
</evidence>
<sequence>MIRSIQSVLLLGVLAIAPLENAINPIYVAQAQAAATAVCDPNAPLQNRLAMAEDQVRSAMESAQPDMALSSLQETLTIAGQLQDGRRQADLLQQWLLDANEGYPTTRWQRLTQGDQAARWRSLPERESPQLRATLDQFLALANQLPSGYSYVKARSLAAIARYYTVLEQRETPSARQAQEQARQAATLIRGSDFTASALIDIAETYAFMGDTTSALVVLIQVGGAVEQIPPGTSERLKLSILQRMATTYAHIGHFAPAEAIAADLPDEYELRSIALRGIVEGSITVRNLSAAETTAQAIPAATQRILALGKVAIGYHNANQPAYAARVMAQAREQAESATGLNAEFVFGTLVDTYLQLGQRDEALELAQTQLKVTQQESIKSVMVAYSQAGQQDVVEAWLSGQLSDLQAIADPWEQSFSLGSLLELAIDIQQFDWIRQSWSQLAAISYGPQDEQIVSVVTAYAATGQYDQAAAWAKQLPLANRPVLRVRLLAAIALSAHQAGQTTWANNLLQQTLQSIDDLVATHQRQFPEEVTQSAAIEPGALVAIAVVYAQMGQADLTRELLQRVGTIEQPFEVFMAARQYVGALQIARATSPAEVRIERLQRSATALLQQNRFDLALPVVNELSEPSRQAQLLLAIAQRYGDLQQVEAALPILAQAFQVAQTIPGEESQVDRFGTEGYTVIDREDDRGSLLEAIALQYAQLGQGDQARQVANQLRSTHLRQQVMASIRCIL</sequence>
<proteinExistence type="predicted"/>
<dbReference type="InterPro" id="IPR011990">
    <property type="entry name" value="TPR-like_helical_dom_sf"/>
</dbReference>